<accession>A0A5M6CUS0</accession>
<keyword evidence="2" id="KW-1185">Reference proteome</keyword>
<dbReference type="EMBL" id="VWOX01000023">
    <property type="protein sequence ID" value="KAA5538997.1"/>
    <property type="molecule type" value="Genomic_DNA"/>
</dbReference>
<organism evidence="1 2">
    <name type="scientific">Roseiconus nitratireducens</name>
    <dbReference type="NCBI Taxonomy" id="2605748"/>
    <lineage>
        <taxon>Bacteria</taxon>
        <taxon>Pseudomonadati</taxon>
        <taxon>Planctomycetota</taxon>
        <taxon>Planctomycetia</taxon>
        <taxon>Pirellulales</taxon>
        <taxon>Pirellulaceae</taxon>
        <taxon>Roseiconus</taxon>
    </lineage>
</organism>
<gene>
    <name evidence="1" type="ORF">FYK55_25715</name>
</gene>
<dbReference type="AlphaFoldDB" id="A0A5M6CUS0"/>
<protein>
    <submittedName>
        <fullName evidence="1">Uncharacterized protein</fullName>
    </submittedName>
</protein>
<proteinExistence type="predicted"/>
<reference evidence="1 2" key="1">
    <citation type="submission" date="2019-08" db="EMBL/GenBank/DDBJ databases">
        <authorList>
            <person name="Dhanesh K."/>
            <person name="Kumar G."/>
            <person name="Sasikala C."/>
            <person name="Venkata Ramana C."/>
        </authorList>
    </citation>
    <scope>NUCLEOTIDE SEQUENCE [LARGE SCALE GENOMIC DNA]</scope>
    <source>
        <strain evidence="1 2">JC645</strain>
    </source>
</reference>
<evidence type="ECO:0000313" key="1">
    <source>
        <dbReference type="EMBL" id="KAA5538997.1"/>
    </source>
</evidence>
<name>A0A5M6CUS0_9BACT</name>
<sequence length="145" mass="15660">MKHVLSASVPVNLETADSMDVAHLIEKGNGHITSQRLASVGLEQSNRFKSFTNLTADFQAPVRYQLPESPVGKTNALTDDLLVGQTQLFADEVFRSGVFIESGGIVLGGRLQRFLSDVLKELVAVHEGGLGWWKRVPVAGTLGCV</sequence>
<dbReference type="Proteomes" id="UP000324479">
    <property type="component" value="Unassembled WGS sequence"/>
</dbReference>
<comment type="caution">
    <text evidence="1">The sequence shown here is derived from an EMBL/GenBank/DDBJ whole genome shotgun (WGS) entry which is preliminary data.</text>
</comment>
<evidence type="ECO:0000313" key="2">
    <source>
        <dbReference type="Proteomes" id="UP000324479"/>
    </source>
</evidence>